<protein>
    <submittedName>
        <fullName evidence="2">Uncharacterized protein</fullName>
    </submittedName>
</protein>
<proteinExistence type="predicted"/>
<dbReference type="RefSeq" id="WP_271434334.1">
    <property type="nucleotide sequence ID" value="NZ_CP073355.1"/>
</dbReference>
<dbReference type="KEGG" id="taqu:KDW03_06795"/>
<feature type="transmembrane region" description="Helical" evidence="1">
    <location>
        <begin position="12"/>
        <end position="29"/>
    </location>
</feature>
<sequence length="162" mass="19224">MNDSIFETRLSFWFWAIFYDFLALLLFWLPKDLRKKLLLPLKKVFEEAIIGAYLTDGNDIGFFESFILGTDKTKDMVEEVYKIFSVHQKANLKEKLCGPLPDERVHSESQDILCGFVQDKKRLVVDILRNRNQIILYLHRRLAVRRPLLHALFWFGYLLLGR</sequence>
<evidence type="ECO:0000313" key="3">
    <source>
        <dbReference type="Proteomes" id="UP001056539"/>
    </source>
</evidence>
<reference evidence="2" key="1">
    <citation type="submission" date="2021-04" db="EMBL/GenBank/DDBJ databases">
        <authorList>
            <person name="Postec A."/>
        </authorList>
    </citation>
    <scope>NUCLEOTIDE SEQUENCE</scope>
    <source>
        <strain evidence="2">F1F22</strain>
    </source>
</reference>
<gene>
    <name evidence="2" type="ORF">KDW03_06795</name>
</gene>
<keyword evidence="1" id="KW-1133">Transmembrane helix</keyword>
<dbReference type="Proteomes" id="UP001056539">
    <property type="component" value="Chromosome"/>
</dbReference>
<dbReference type="AlphaFoldDB" id="A0AAX3BAC5"/>
<keyword evidence="1" id="KW-0812">Transmembrane</keyword>
<organism evidence="2 3">
    <name type="scientific">Thermospira aquatica</name>
    <dbReference type="NCBI Taxonomy" id="2828656"/>
    <lineage>
        <taxon>Bacteria</taxon>
        <taxon>Pseudomonadati</taxon>
        <taxon>Spirochaetota</taxon>
        <taxon>Spirochaetia</taxon>
        <taxon>Brevinematales</taxon>
        <taxon>Thermospiraceae</taxon>
        <taxon>Thermospira</taxon>
    </lineage>
</organism>
<evidence type="ECO:0000313" key="2">
    <source>
        <dbReference type="EMBL" id="URA09209.1"/>
    </source>
</evidence>
<keyword evidence="1" id="KW-0472">Membrane</keyword>
<dbReference type="EMBL" id="CP073355">
    <property type="protein sequence ID" value="URA09209.1"/>
    <property type="molecule type" value="Genomic_DNA"/>
</dbReference>
<name>A0AAX3BAC5_9SPIR</name>
<keyword evidence="3" id="KW-1185">Reference proteome</keyword>
<evidence type="ECO:0000256" key="1">
    <source>
        <dbReference type="SAM" id="Phobius"/>
    </source>
</evidence>
<accession>A0AAX3BAC5</accession>
<reference evidence="2" key="2">
    <citation type="submission" date="2022-06" db="EMBL/GenBank/DDBJ databases">
        <title>Thermospira aquatica gen. nov., sp. nov.</title>
        <authorList>
            <person name="Ben Ali Gam Z."/>
            <person name="Labat M."/>
        </authorList>
    </citation>
    <scope>NUCLEOTIDE SEQUENCE</scope>
    <source>
        <strain evidence="2">F1F22</strain>
    </source>
</reference>